<evidence type="ECO:0000256" key="1">
    <source>
        <dbReference type="SAM" id="MobiDB-lite"/>
    </source>
</evidence>
<accession>A0A1R2CZZ7</accession>
<evidence type="ECO:0000313" key="3">
    <source>
        <dbReference type="Proteomes" id="UP000187209"/>
    </source>
</evidence>
<comment type="caution">
    <text evidence="2">The sequence shown here is derived from an EMBL/GenBank/DDBJ whole genome shotgun (WGS) entry which is preliminary data.</text>
</comment>
<organism evidence="2 3">
    <name type="scientific">Stentor coeruleus</name>
    <dbReference type="NCBI Taxonomy" id="5963"/>
    <lineage>
        <taxon>Eukaryota</taxon>
        <taxon>Sar</taxon>
        <taxon>Alveolata</taxon>
        <taxon>Ciliophora</taxon>
        <taxon>Postciliodesmatophora</taxon>
        <taxon>Heterotrichea</taxon>
        <taxon>Heterotrichida</taxon>
        <taxon>Stentoridae</taxon>
        <taxon>Stentor</taxon>
    </lineage>
</organism>
<dbReference type="EMBL" id="MPUH01000024">
    <property type="protein sequence ID" value="OMJ94576.1"/>
    <property type="molecule type" value="Genomic_DNA"/>
</dbReference>
<evidence type="ECO:0000313" key="2">
    <source>
        <dbReference type="EMBL" id="OMJ94576.1"/>
    </source>
</evidence>
<proteinExistence type="predicted"/>
<gene>
    <name evidence="2" type="ORF">SteCoe_2221</name>
</gene>
<name>A0A1R2CZZ7_9CILI</name>
<feature type="region of interest" description="Disordered" evidence="1">
    <location>
        <begin position="271"/>
        <end position="292"/>
    </location>
</feature>
<protein>
    <submittedName>
        <fullName evidence="2">Uncharacterized protein</fullName>
    </submittedName>
</protein>
<dbReference type="AlphaFoldDB" id="A0A1R2CZZ7"/>
<sequence>MGKRIRRKGFKKTQSICSKEPAKEMTFFVMNTENTYIEHDNEGQKIAKQIKECINEIYIEHINDLEQRKQKRVECKIPTDFFQPYNLVVNSGYQQKIKCQIKELKNYECCNSFREDLLLSTNIFIEYLQKCVKEFDGKKGLLQAIIIYEAYHTLQNCITQIGIIVEDIVSRYNFELVLKKKFYSRIAFDYFDLIENAIKKEQNEYREDIIRMKGTLEKAIKLSESEKGNFLEPYPAFYSESCSDEDPAVEALHNLPIDEIVNIINQNQKKKGKKLKKKSSISTKENSTSPKLESIDIDTEIEDFKQRLELEKPIPIKYRPFLSEDFVARLRQQLKSK</sequence>
<dbReference type="Proteomes" id="UP000187209">
    <property type="component" value="Unassembled WGS sequence"/>
</dbReference>
<reference evidence="2 3" key="1">
    <citation type="submission" date="2016-11" db="EMBL/GenBank/DDBJ databases">
        <title>The macronuclear genome of Stentor coeruleus: a giant cell with tiny introns.</title>
        <authorList>
            <person name="Slabodnick M."/>
            <person name="Ruby J.G."/>
            <person name="Reiff S.B."/>
            <person name="Swart E.C."/>
            <person name="Gosai S."/>
            <person name="Prabakaran S."/>
            <person name="Witkowska E."/>
            <person name="Larue G.E."/>
            <person name="Fisher S."/>
            <person name="Freeman R.M."/>
            <person name="Gunawardena J."/>
            <person name="Chu W."/>
            <person name="Stover N.A."/>
            <person name="Gregory B.D."/>
            <person name="Nowacki M."/>
            <person name="Derisi J."/>
            <person name="Roy S.W."/>
            <person name="Marshall W.F."/>
            <person name="Sood P."/>
        </authorList>
    </citation>
    <scope>NUCLEOTIDE SEQUENCE [LARGE SCALE GENOMIC DNA]</scope>
    <source>
        <strain evidence="2">WM001</strain>
    </source>
</reference>
<keyword evidence="3" id="KW-1185">Reference proteome</keyword>